<protein>
    <submittedName>
        <fullName evidence="6">Creatininase family protein</fullName>
    </submittedName>
</protein>
<evidence type="ECO:0000256" key="5">
    <source>
        <dbReference type="ARBA" id="ARBA00024029"/>
    </source>
</evidence>
<comment type="cofactor">
    <cofactor evidence="1">
        <name>Zn(2+)</name>
        <dbReference type="ChEBI" id="CHEBI:29105"/>
    </cofactor>
</comment>
<name>A0ABV9FIF6_9BACL</name>
<evidence type="ECO:0000256" key="3">
    <source>
        <dbReference type="ARBA" id="ARBA00022801"/>
    </source>
</evidence>
<proteinExistence type="inferred from homology"/>
<evidence type="ECO:0000256" key="1">
    <source>
        <dbReference type="ARBA" id="ARBA00001947"/>
    </source>
</evidence>
<accession>A0ABV9FIF6</accession>
<dbReference type="InterPro" id="IPR003785">
    <property type="entry name" value="Creatininase/forma_Hydrolase"/>
</dbReference>
<reference evidence="7" key="1">
    <citation type="journal article" date="2019" name="Int. J. Syst. Evol. Microbiol.">
        <title>The Global Catalogue of Microorganisms (GCM) 10K type strain sequencing project: providing services to taxonomists for standard genome sequencing and annotation.</title>
        <authorList>
            <consortium name="The Broad Institute Genomics Platform"/>
            <consortium name="The Broad Institute Genome Sequencing Center for Infectious Disease"/>
            <person name="Wu L."/>
            <person name="Ma J."/>
        </authorList>
    </citation>
    <scope>NUCLEOTIDE SEQUENCE [LARGE SCALE GENOMIC DNA]</scope>
    <source>
        <strain evidence="7">CCUG 49571</strain>
    </source>
</reference>
<evidence type="ECO:0000256" key="4">
    <source>
        <dbReference type="ARBA" id="ARBA00022833"/>
    </source>
</evidence>
<keyword evidence="7" id="KW-1185">Reference proteome</keyword>
<dbReference type="PANTHER" id="PTHR35005">
    <property type="entry name" value="3-DEHYDRO-SCYLLO-INOSOSE HYDROLASE"/>
    <property type="match status" value="1"/>
</dbReference>
<gene>
    <name evidence="6" type="ORF">ACFO3S_19870</name>
</gene>
<dbReference type="InterPro" id="IPR024087">
    <property type="entry name" value="Creatininase-like_sf"/>
</dbReference>
<dbReference type="Gene3D" id="3.40.50.10310">
    <property type="entry name" value="Creatininase"/>
    <property type="match status" value="1"/>
</dbReference>
<comment type="similarity">
    <text evidence="5">Belongs to the creatininase superfamily.</text>
</comment>
<dbReference type="EMBL" id="JBHSEP010000017">
    <property type="protein sequence ID" value="MFC4600511.1"/>
    <property type="molecule type" value="Genomic_DNA"/>
</dbReference>
<evidence type="ECO:0000313" key="7">
    <source>
        <dbReference type="Proteomes" id="UP001596028"/>
    </source>
</evidence>
<dbReference type="Proteomes" id="UP001596028">
    <property type="component" value="Unassembled WGS sequence"/>
</dbReference>
<keyword evidence="2" id="KW-0479">Metal-binding</keyword>
<dbReference type="SUPFAM" id="SSF102215">
    <property type="entry name" value="Creatininase"/>
    <property type="match status" value="1"/>
</dbReference>
<dbReference type="PANTHER" id="PTHR35005:SF1">
    <property type="entry name" value="2-AMINO-5-FORMYLAMINO-6-RIBOSYLAMINOPYRIMIDIN-4(3H)-ONE 5'-MONOPHOSPHATE DEFORMYLASE"/>
    <property type="match status" value="1"/>
</dbReference>
<organism evidence="6 7">
    <name type="scientific">Cohnella hongkongensis</name>
    <dbReference type="NCBI Taxonomy" id="178337"/>
    <lineage>
        <taxon>Bacteria</taxon>
        <taxon>Bacillati</taxon>
        <taxon>Bacillota</taxon>
        <taxon>Bacilli</taxon>
        <taxon>Bacillales</taxon>
        <taxon>Paenibacillaceae</taxon>
        <taxon>Cohnella</taxon>
    </lineage>
</organism>
<keyword evidence="3" id="KW-0378">Hydrolase</keyword>
<evidence type="ECO:0000256" key="2">
    <source>
        <dbReference type="ARBA" id="ARBA00022723"/>
    </source>
</evidence>
<sequence length="240" mass="26810">MRRGTWHDFREKLTEATVAILPVGSIEQHGLHAPLGTDLYIAEGLAQSVDGVEHAMLLPSVPVGVAEYHRHFAGSLWVSPETLKRYVGEIVKSLAYHGVKKVIVVNGHGGNREPLKEMARYVMMDADIRVVVWTWFESIEPEIVRMYGRRPPLHADETETSMLMAIQPDYIQPDQYEASSRGAGEWGQFYEGTMISQTVKDFSPTGATGNPAKTDLAQGRRMLELSVDNLKRLIAYMSAL</sequence>
<evidence type="ECO:0000313" key="6">
    <source>
        <dbReference type="EMBL" id="MFC4600511.1"/>
    </source>
</evidence>
<dbReference type="Pfam" id="PF02633">
    <property type="entry name" value="Creatininase"/>
    <property type="match status" value="1"/>
</dbReference>
<comment type="caution">
    <text evidence="6">The sequence shown here is derived from an EMBL/GenBank/DDBJ whole genome shotgun (WGS) entry which is preliminary data.</text>
</comment>
<keyword evidence="4" id="KW-0862">Zinc</keyword>
<dbReference type="RefSeq" id="WP_378099664.1">
    <property type="nucleotide sequence ID" value="NZ_JBHSEP010000017.1"/>
</dbReference>